<accession>X1CMD4</accession>
<protein>
    <submittedName>
        <fullName evidence="1">Uncharacterized protein</fullName>
    </submittedName>
</protein>
<sequence length="40" mass="4759">MLINIEKSLTMITTPQQLKERWLTPEGKKVRQQIVEHIKV</sequence>
<dbReference type="AlphaFoldDB" id="X1CMD4"/>
<evidence type="ECO:0000313" key="1">
    <source>
        <dbReference type="EMBL" id="GAH08922.1"/>
    </source>
</evidence>
<comment type="caution">
    <text evidence="1">The sequence shown here is derived from an EMBL/GenBank/DDBJ whole genome shotgun (WGS) entry which is preliminary data.</text>
</comment>
<proteinExistence type="predicted"/>
<dbReference type="EMBL" id="BART01029623">
    <property type="protein sequence ID" value="GAH08922.1"/>
    <property type="molecule type" value="Genomic_DNA"/>
</dbReference>
<reference evidence="1" key="1">
    <citation type="journal article" date="2014" name="Front. Microbiol.">
        <title>High frequency of phylogenetically diverse reductive dehalogenase-homologous genes in deep subseafloor sedimentary metagenomes.</title>
        <authorList>
            <person name="Kawai M."/>
            <person name="Futagami T."/>
            <person name="Toyoda A."/>
            <person name="Takaki Y."/>
            <person name="Nishi S."/>
            <person name="Hori S."/>
            <person name="Arai W."/>
            <person name="Tsubouchi T."/>
            <person name="Morono Y."/>
            <person name="Uchiyama I."/>
            <person name="Ito T."/>
            <person name="Fujiyama A."/>
            <person name="Inagaki F."/>
            <person name="Takami H."/>
        </authorList>
    </citation>
    <scope>NUCLEOTIDE SEQUENCE</scope>
    <source>
        <strain evidence="1">Expedition CK06-06</strain>
    </source>
</reference>
<gene>
    <name evidence="1" type="ORF">S01H4_51928</name>
</gene>
<name>X1CMD4_9ZZZZ</name>
<organism evidence="1">
    <name type="scientific">marine sediment metagenome</name>
    <dbReference type="NCBI Taxonomy" id="412755"/>
    <lineage>
        <taxon>unclassified sequences</taxon>
        <taxon>metagenomes</taxon>
        <taxon>ecological metagenomes</taxon>
    </lineage>
</organism>